<dbReference type="InterPro" id="IPR012128">
    <property type="entry name" value="Phycobilisome_asu/bsu"/>
</dbReference>
<accession>A0ABT0C7P5</accession>
<comment type="similarity">
    <text evidence="1">Belongs to the phycobiliprotein family.</text>
</comment>
<keyword evidence="2" id="KW-0157">Chromophore</keyword>
<gene>
    <name evidence="4" type="ORF">JX360_02120</name>
</gene>
<sequence>MNLMFADLLQNAEGRYLHPNELKSLHDYVEGIPKRVRIYQVLQSKESELLDRVIEKFQPMLPNLTRRHGVLAWERCRRDLSMVWRYCCMAMLLNDEDYLRDKLLYWLETILKSFKMRDECKPAYKLMLDSLPYVFGSEESEMIRPYLILAKTMLVS</sequence>
<dbReference type="RefSeq" id="WP_244348837.1">
    <property type="nucleotide sequence ID" value="NZ_JAFIRA010000003.1"/>
</dbReference>
<proteinExistence type="inferred from homology"/>
<organism evidence="4 5">
    <name type="scientific">Thermostichus vulcanus str. 'Rupite'</name>
    <dbReference type="NCBI Taxonomy" id="2813851"/>
    <lineage>
        <taxon>Bacteria</taxon>
        <taxon>Bacillati</taxon>
        <taxon>Cyanobacteriota</taxon>
        <taxon>Cyanophyceae</taxon>
        <taxon>Thermostichales</taxon>
        <taxon>Thermostichaceae</taxon>
        <taxon>Thermostichus</taxon>
    </lineage>
</organism>
<evidence type="ECO:0000256" key="3">
    <source>
        <dbReference type="ARBA" id="ARBA00023307"/>
    </source>
</evidence>
<evidence type="ECO:0000313" key="5">
    <source>
        <dbReference type="Proteomes" id="UP000830835"/>
    </source>
</evidence>
<name>A0ABT0C7P5_THEVL</name>
<keyword evidence="3" id="KW-0089">Bile pigment</keyword>
<keyword evidence="5" id="KW-1185">Reference proteome</keyword>
<evidence type="ECO:0000313" key="4">
    <source>
        <dbReference type="EMBL" id="MCJ2541709.1"/>
    </source>
</evidence>
<protein>
    <submittedName>
        <fullName evidence="4">Phycobilisome protein</fullName>
    </submittedName>
</protein>
<reference evidence="4" key="1">
    <citation type="submission" date="2021-02" db="EMBL/GenBank/DDBJ databases">
        <title>The CRISPR/cas machinery reduction and long-range gene transfer in the hot spring cyanobacterium Synechococcus.</title>
        <authorList>
            <person name="Dvorak P."/>
            <person name="Jahodarova E."/>
            <person name="Hasler P."/>
            <person name="Poulickova A."/>
        </authorList>
    </citation>
    <scope>NUCLEOTIDE SEQUENCE</scope>
    <source>
        <strain evidence="4">Rupite</strain>
    </source>
</reference>
<comment type="caution">
    <text evidence="4">The sequence shown here is derived from an EMBL/GenBank/DDBJ whole genome shotgun (WGS) entry which is preliminary data.</text>
</comment>
<evidence type="ECO:0000256" key="1">
    <source>
        <dbReference type="ARBA" id="ARBA00008182"/>
    </source>
</evidence>
<dbReference type="Proteomes" id="UP000830835">
    <property type="component" value="Unassembled WGS sequence"/>
</dbReference>
<dbReference type="Gene3D" id="1.10.490.20">
    <property type="entry name" value="Phycocyanins"/>
    <property type="match status" value="1"/>
</dbReference>
<dbReference type="SUPFAM" id="SSF46458">
    <property type="entry name" value="Globin-like"/>
    <property type="match status" value="1"/>
</dbReference>
<dbReference type="InterPro" id="IPR009050">
    <property type="entry name" value="Globin-like_sf"/>
</dbReference>
<dbReference type="EMBL" id="JAFIRA010000003">
    <property type="protein sequence ID" value="MCJ2541709.1"/>
    <property type="molecule type" value="Genomic_DNA"/>
</dbReference>
<dbReference type="InterPro" id="IPR038719">
    <property type="entry name" value="Phycobilisome_asu/bsu_sf"/>
</dbReference>
<dbReference type="Pfam" id="PF00502">
    <property type="entry name" value="Phycobilisome"/>
    <property type="match status" value="1"/>
</dbReference>
<evidence type="ECO:0000256" key="2">
    <source>
        <dbReference type="ARBA" id="ARBA00022991"/>
    </source>
</evidence>
<dbReference type="CDD" id="cd08919">
    <property type="entry name" value="PBP-like"/>
    <property type="match status" value="1"/>
</dbReference>